<keyword evidence="5 8" id="KW-0812">Transmembrane</keyword>
<keyword evidence="6 8" id="KW-1133">Transmembrane helix</keyword>
<keyword evidence="4 8" id="KW-1003">Cell membrane</keyword>
<comment type="subcellular location">
    <subcellularLocation>
        <location evidence="1 8">Cell membrane</location>
        <topology evidence="1 8">Multi-pass membrane protein</topology>
    </subcellularLocation>
</comment>
<keyword evidence="10" id="KW-1185">Reference proteome</keyword>
<organism evidence="9 10">
    <name type="scientific">Eisenbergiella tayi</name>
    <dbReference type="NCBI Taxonomy" id="1432052"/>
    <lineage>
        <taxon>Bacteria</taxon>
        <taxon>Bacillati</taxon>
        <taxon>Bacillota</taxon>
        <taxon>Clostridia</taxon>
        <taxon>Lachnospirales</taxon>
        <taxon>Lachnospiraceae</taxon>
        <taxon>Eisenbergiella</taxon>
    </lineage>
</organism>
<dbReference type="Pfam" id="PF01925">
    <property type="entry name" value="TauE"/>
    <property type="match status" value="1"/>
</dbReference>
<feature type="transmembrane region" description="Helical" evidence="8">
    <location>
        <begin position="232"/>
        <end position="250"/>
    </location>
</feature>
<dbReference type="PANTHER" id="PTHR30269:SF0">
    <property type="entry name" value="MEMBRANE TRANSPORTER PROTEIN YFCA-RELATED"/>
    <property type="match status" value="1"/>
</dbReference>
<comment type="similarity">
    <text evidence="2 8">Belongs to the 4-toluene sulfonate uptake permease (TSUP) (TC 2.A.102) family.</text>
</comment>
<feature type="transmembrane region" description="Helical" evidence="8">
    <location>
        <begin position="138"/>
        <end position="169"/>
    </location>
</feature>
<proteinExistence type="inferred from homology"/>
<evidence type="ECO:0000256" key="3">
    <source>
        <dbReference type="ARBA" id="ARBA00022448"/>
    </source>
</evidence>
<evidence type="ECO:0000256" key="5">
    <source>
        <dbReference type="ARBA" id="ARBA00022692"/>
    </source>
</evidence>
<reference evidence="9 10" key="1">
    <citation type="submission" date="2016-08" db="EMBL/GenBank/DDBJ databases">
        <title>Characterization of Isolates of Eisenbergiella tayi Derived from Blood Cultures, Using Whole Genome Sequencing.</title>
        <authorList>
            <person name="Bernier A.-M."/>
            <person name="Burdz T."/>
            <person name="Wiebe D."/>
            <person name="Bernard K."/>
        </authorList>
    </citation>
    <scope>NUCLEOTIDE SEQUENCE [LARGE SCALE GENOMIC DNA]</scope>
    <source>
        <strain evidence="9 10">NML120146</strain>
    </source>
</reference>
<feature type="transmembrane region" description="Helical" evidence="8">
    <location>
        <begin position="75"/>
        <end position="94"/>
    </location>
</feature>
<dbReference type="PANTHER" id="PTHR30269">
    <property type="entry name" value="TRANSMEMBRANE PROTEIN YFCA"/>
    <property type="match status" value="1"/>
</dbReference>
<gene>
    <name evidence="9" type="ORF">BEI63_01195</name>
</gene>
<evidence type="ECO:0000256" key="6">
    <source>
        <dbReference type="ARBA" id="ARBA00022989"/>
    </source>
</evidence>
<feature type="transmembrane region" description="Helical" evidence="8">
    <location>
        <begin position="101"/>
        <end position="118"/>
    </location>
</feature>
<keyword evidence="3" id="KW-0813">Transport</keyword>
<protein>
    <recommendedName>
        <fullName evidence="8">Probable membrane transporter protein</fullName>
    </recommendedName>
</protein>
<dbReference type="InterPro" id="IPR052017">
    <property type="entry name" value="TSUP"/>
</dbReference>
<dbReference type="InterPro" id="IPR002781">
    <property type="entry name" value="TM_pro_TauE-like"/>
</dbReference>
<dbReference type="Proteomes" id="UP000094869">
    <property type="component" value="Unassembled WGS sequence"/>
</dbReference>
<comment type="caution">
    <text evidence="9">The sequence shown here is derived from an EMBL/GenBank/DDBJ whole genome shotgun (WGS) entry which is preliminary data.</text>
</comment>
<evidence type="ECO:0000256" key="2">
    <source>
        <dbReference type="ARBA" id="ARBA00009142"/>
    </source>
</evidence>
<evidence type="ECO:0000313" key="10">
    <source>
        <dbReference type="Proteomes" id="UP000094869"/>
    </source>
</evidence>
<feature type="transmembrane region" description="Helical" evidence="8">
    <location>
        <begin position="190"/>
        <end position="220"/>
    </location>
</feature>
<keyword evidence="7 8" id="KW-0472">Membrane</keyword>
<dbReference type="EMBL" id="MEHD01000006">
    <property type="protein sequence ID" value="ODR61576.1"/>
    <property type="molecule type" value="Genomic_DNA"/>
</dbReference>
<evidence type="ECO:0000256" key="7">
    <source>
        <dbReference type="ARBA" id="ARBA00023136"/>
    </source>
</evidence>
<evidence type="ECO:0000256" key="4">
    <source>
        <dbReference type="ARBA" id="ARBA00022475"/>
    </source>
</evidence>
<sequence length="252" mass="26525">MTMNIHVFFIVCPMVFLAGIVDSIAGGGGLISLPAYLMAGLPPHMAVATNKLSSSCGTTVSAFRYLKNRCVSLPLVPSTVLAALAGSAIGARLVLALDERYIKGMLFIVLPVTAFFVLRKKSPLDTQGPALPLKKQLVIATLAAFIIGAYDGFYGPGTGTFLVLILTGLARMDVRTASGNTKCINLASNVAALVTFLINGQVFLLLGLCAALFSILGNFIGSGMVVKNGAKTVRPIIIVVLILLFFKLLTDF</sequence>
<accession>A0ABX3ANB2</accession>
<evidence type="ECO:0000256" key="1">
    <source>
        <dbReference type="ARBA" id="ARBA00004651"/>
    </source>
</evidence>
<evidence type="ECO:0000256" key="8">
    <source>
        <dbReference type="RuleBase" id="RU363041"/>
    </source>
</evidence>
<name>A0ABX3ANB2_9FIRM</name>
<feature type="transmembrane region" description="Helical" evidence="8">
    <location>
        <begin position="7"/>
        <end position="37"/>
    </location>
</feature>
<evidence type="ECO:0000313" key="9">
    <source>
        <dbReference type="EMBL" id="ODR61576.1"/>
    </source>
</evidence>